<dbReference type="CDD" id="cd14844">
    <property type="entry name" value="Zn-DD-carboxypeptidase_like"/>
    <property type="match status" value="1"/>
</dbReference>
<dbReference type="InterPro" id="IPR009045">
    <property type="entry name" value="Zn_M74/Hedgehog-like"/>
</dbReference>
<keyword evidence="9" id="KW-0961">Cell wall biogenesis/degradation</keyword>
<evidence type="ECO:0000256" key="2">
    <source>
        <dbReference type="ARBA" id="ARBA00004776"/>
    </source>
</evidence>
<reference evidence="12 13" key="1">
    <citation type="submission" date="2019-03" db="EMBL/GenBank/DDBJ databases">
        <title>Genomic Encyclopedia of Type Strains, Phase IV (KMG-IV): sequencing the most valuable type-strain genomes for metagenomic binning, comparative biology and taxonomic classification.</title>
        <authorList>
            <person name="Goeker M."/>
        </authorList>
    </citation>
    <scope>NUCLEOTIDE SEQUENCE [LARGE SCALE GENOMIC DNA]</scope>
    <source>
        <strain evidence="12 13">DSM 16730</strain>
    </source>
</reference>
<dbReference type="EMBL" id="SMBY01000001">
    <property type="protein sequence ID" value="TCV09232.1"/>
    <property type="molecule type" value="Genomic_DNA"/>
</dbReference>
<evidence type="ECO:0000256" key="4">
    <source>
        <dbReference type="ARBA" id="ARBA00022723"/>
    </source>
</evidence>
<evidence type="ECO:0000256" key="6">
    <source>
        <dbReference type="ARBA" id="ARBA00022801"/>
    </source>
</evidence>
<dbReference type="Proteomes" id="UP000295433">
    <property type="component" value="Unassembled WGS sequence"/>
</dbReference>
<name>A0A4R3VVE6_9GAMM</name>
<comment type="caution">
    <text evidence="12">The sequence shown here is derived from an EMBL/GenBank/DDBJ whole genome shotgun (WGS) entry which is preliminary data.</text>
</comment>
<dbReference type="SUPFAM" id="SSF55166">
    <property type="entry name" value="Hedgehog/DD-peptidase"/>
    <property type="match status" value="1"/>
</dbReference>
<accession>A0A4R3VVE6</accession>
<proteinExistence type="inferred from homology"/>
<dbReference type="GO" id="GO:0071555">
    <property type="term" value="P:cell wall organization"/>
    <property type="evidence" value="ECO:0007669"/>
    <property type="project" value="UniProtKB-KW"/>
</dbReference>
<organism evidence="12 13">
    <name type="scientific">Samsonia erythrinae</name>
    <dbReference type="NCBI Taxonomy" id="160434"/>
    <lineage>
        <taxon>Bacteria</taxon>
        <taxon>Pseudomonadati</taxon>
        <taxon>Pseudomonadota</taxon>
        <taxon>Gammaproteobacteria</taxon>
        <taxon>Enterobacterales</taxon>
        <taxon>Pectobacteriaceae</taxon>
        <taxon>Samsonia</taxon>
    </lineage>
</organism>
<keyword evidence="7" id="KW-0862">Zinc</keyword>
<evidence type="ECO:0000313" key="12">
    <source>
        <dbReference type="EMBL" id="TCV09232.1"/>
    </source>
</evidence>
<dbReference type="Pfam" id="PF05951">
    <property type="entry name" value="Peptidase_M15_2"/>
    <property type="match status" value="1"/>
</dbReference>
<sequence>MHFAPPLYRSFSLGICSMDHIDNHRRKWLALGGAALGIALLPGQAFATFSTPRPRILTLNNLNTGERLKAEFFDGKGYNKAELSRLNHFFRDYRANKVKTIDPRLFDQLYRLQVMLGTNKPVQLISGYRALDTNNELRAHRRGVAKQSYHTKGQAMDFHIEGVQLANIRKAAVKLRAGGVGYYPRSNFVHIDTGPVRTW</sequence>
<evidence type="ECO:0000256" key="11">
    <source>
        <dbReference type="ARBA" id="ARBA00093666"/>
    </source>
</evidence>
<dbReference type="GO" id="GO:0006508">
    <property type="term" value="P:proteolysis"/>
    <property type="evidence" value="ECO:0007669"/>
    <property type="project" value="UniProtKB-KW"/>
</dbReference>
<evidence type="ECO:0000256" key="5">
    <source>
        <dbReference type="ARBA" id="ARBA00022729"/>
    </source>
</evidence>
<comment type="cofactor">
    <cofactor evidence="1">
        <name>Zn(2+)</name>
        <dbReference type="ChEBI" id="CHEBI:29105"/>
    </cofactor>
</comment>
<dbReference type="AlphaFoldDB" id="A0A4R3VVE6"/>
<dbReference type="InterPro" id="IPR010275">
    <property type="entry name" value="MepK"/>
</dbReference>
<dbReference type="Gene3D" id="3.30.1380.10">
    <property type="match status" value="1"/>
</dbReference>
<keyword evidence="13" id="KW-1185">Reference proteome</keyword>
<keyword evidence="8" id="KW-0482">Metalloprotease</keyword>
<evidence type="ECO:0000256" key="8">
    <source>
        <dbReference type="ARBA" id="ARBA00023049"/>
    </source>
</evidence>
<evidence type="ECO:0000256" key="9">
    <source>
        <dbReference type="ARBA" id="ARBA00023316"/>
    </source>
</evidence>
<evidence type="ECO:0000256" key="1">
    <source>
        <dbReference type="ARBA" id="ARBA00001947"/>
    </source>
</evidence>
<keyword evidence="6" id="KW-0378">Hydrolase</keyword>
<keyword evidence="3" id="KW-0645">Protease</keyword>
<evidence type="ECO:0000256" key="7">
    <source>
        <dbReference type="ARBA" id="ARBA00022833"/>
    </source>
</evidence>
<dbReference type="PANTHER" id="PTHR37425:SF1">
    <property type="entry name" value="OUTER MEMBRANE PROTEIN"/>
    <property type="match status" value="1"/>
</dbReference>
<dbReference type="GO" id="GO:0046872">
    <property type="term" value="F:metal ion binding"/>
    <property type="evidence" value="ECO:0007669"/>
    <property type="project" value="UniProtKB-KW"/>
</dbReference>
<evidence type="ECO:0000256" key="3">
    <source>
        <dbReference type="ARBA" id="ARBA00022670"/>
    </source>
</evidence>
<comment type="pathway">
    <text evidence="2">Cell wall biogenesis; cell wall polysaccharide biosynthesis.</text>
</comment>
<evidence type="ECO:0000313" key="13">
    <source>
        <dbReference type="Proteomes" id="UP000295433"/>
    </source>
</evidence>
<comment type="similarity">
    <text evidence="10">Belongs to the peptidase M15 family.</text>
</comment>
<protein>
    <recommendedName>
        <fullName evidence="11">Murein endopeptidase K</fullName>
    </recommendedName>
</protein>
<evidence type="ECO:0000256" key="10">
    <source>
        <dbReference type="ARBA" id="ARBA00093448"/>
    </source>
</evidence>
<gene>
    <name evidence="12" type="ORF">EDC54_101761</name>
</gene>
<keyword evidence="5" id="KW-0732">Signal</keyword>
<keyword evidence="4" id="KW-0479">Metal-binding</keyword>
<dbReference type="PANTHER" id="PTHR37425">
    <property type="match status" value="1"/>
</dbReference>
<dbReference type="GO" id="GO:0008237">
    <property type="term" value="F:metallopeptidase activity"/>
    <property type="evidence" value="ECO:0007669"/>
    <property type="project" value="UniProtKB-KW"/>
</dbReference>